<dbReference type="InterPro" id="IPR021440">
    <property type="entry name" value="DUF3089"/>
</dbReference>
<dbReference type="KEGG" id="caul:KCG34_03360"/>
<reference evidence="2" key="1">
    <citation type="submission" date="2021-04" db="EMBL/GenBank/DDBJ databases">
        <title>The complete genome sequence of Caulobacter sp. S6.</title>
        <authorList>
            <person name="Tang Y."/>
            <person name="Ouyang W."/>
            <person name="Liu Q."/>
            <person name="Huang B."/>
            <person name="Guo Z."/>
            <person name="Lei P."/>
        </authorList>
    </citation>
    <scope>NUCLEOTIDE SEQUENCE</scope>
    <source>
        <strain evidence="2">S6</strain>
    </source>
</reference>
<evidence type="ECO:0000313" key="3">
    <source>
        <dbReference type="Proteomes" id="UP000676409"/>
    </source>
</evidence>
<keyword evidence="1" id="KW-1133">Transmembrane helix</keyword>
<evidence type="ECO:0000313" key="2">
    <source>
        <dbReference type="EMBL" id="QUD88940.1"/>
    </source>
</evidence>
<organism evidence="2 3">
    <name type="scientific">Phenylobacterium montanum</name>
    <dbReference type="NCBI Taxonomy" id="2823693"/>
    <lineage>
        <taxon>Bacteria</taxon>
        <taxon>Pseudomonadati</taxon>
        <taxon>Pseudomonadota</taxon>
        <taxon>Alphaproteobacteria</taxon>
        <taxon>Caulobacterales</taxon>
        <taxon>Caulobacteraceae</taxon>
        <taxon>Phenylobacterium</taxon>
    </lineage>
</organism>
<keyword evidence="3" id="KW-1185">Reference proteome</keyword>
<dbReference type="InterPro" id="IPR029058">
    <property type="entry name" value="AB_hydrolase_fold"/>
</dbReference>
<dbReference type="Proteomes" id="UP000676409">
    <property type="component" value="Chromosome"/>
</dbReference>
<dbReference type="EMBL" id="CP073078">
    <property type="protein sequence ID" value="QUD88940.1"/>
    <property type="molecule type" value="Genomic_DNA"/>
</dbReference>
<keyword evidence="1" id="KW-0472">Membrane</keyword>
<dbReference type="Pfam" id="PF11288">
    <property type="entry name" value="DUF3089"/>
    <property type="match status" value="1"/>
</dbReference>
<sequence>MRKLELSGRDWFLAVIVILLGLVLAAAIRWRHDILQTTLDPKRPFQIYQPPPAPDYGRRGAWALLPPKADQPNSGDPPADVFFIHPTTFDGGKDWNGPIDQPQANRVLERVMLPNYAGPFQRVGRLFAPRYRQASIYTELTLRDDAREARAFAYDDIRRAFDFYLGRFNQGRPILLVGVEQGGTLAERLLREETDAHPSLRQQLVAVYLIDAVALSSDYYGASAPLPACLDRHEAHCVVGWTQSFDFDLKDIRNTYDRSMVWEGDHLVNVGGRPILCVNPVLGAASTQKASARSNLGAANATDMEWGLRPAILGRQVSAQCVNGVLRVSRPASPSLKTPGGWLDQLKEPGYNLFYADLEADARARLAQALAAPAPQ</sequence>
<protein>
    <submittedName>
        <fullName evidence="2">DUF3089 domain-containing protein</fullName>
    </submittedName>
</protein>
<dbReference type="RefSeq" id="WP_211938990.1">
    <property type="nucleotide sequence ID" value="NZ_CP073078.1"/>
</dbReference>
<accession>A0A975G0N1</accession>
<feature type="transmembrane region" description="Helical" evidence="1">
    <location>
        <begin position="12"/>
        <end position="30"/>
    </location>
</feature>
<proteinExistence type="predicted"/>
<dbReference type="AlphaFoldDB" id="A0A975G0N1"/>
<evidence type="ECO:0000256" key="1">
    <source>
        <dbReference type="SAM" id="Phobius"/>
    </source>
</evidence>
<dbReference type="SUPFAM" id="SSF53474">
    <property type="entry name" value="alpha/beta-Hydrolases"/>
    <property type="match status" value="1"/>
</dbReference>
<keyword evidence="1" id="KW-0812">Transmembrane</keyword>
<name>A0A975G0N1_9CAUL</name>
<gene>
    <name evidence="2" type="ORF">KCG34_03360</name>
</gene>